<protein>
    <submittedName>
        <fullName evidence="2">Uncharacterized protein</fullName>
    </submittedName>
</protein>
<accession>A0A7S0Z2M4</accession>
<dbReference type="EMBL" id="HBFN01032754">
    <property type="protein sequence ID" value="CAD8805313.1"/>
    <property type="molecule type" value="Transcribed_RNA"/>
</dbReference>
<name>A0A7S0Z2M4_9CRYP</name>
<evidence type="ECO:0000313" key="2">
    <source>
        <dbReference type="EMBL" id="CAD8805313.1"/>
    </source>
</evidence>
<sequence length="285" mass="32676">MGDAEEIVDLFVRYPRGLSDQELKQYDDLFHDKFRAEIPNSAIKGEVGGTTQMKASEWLTMLKALVKGMPDWQWHGNVWRPVEELEGWEDVVEDGQNVRRVHFTTRIEATHTGDGPNTLRMDGVDHKPSGKKVVFPTEWWTLSINDKIPPKIVKLQWVKVLDLAGCSTGGYSMIPGILFALGKPLPPVPQALEYPYPPYPPADAVDMEDPNWWSLRLEIFRKLKNMDDPSKEEMKRLLDRQLAELQQHQDYLVSLEHYTEKGKENPHQKPHFSFPPSDNGGKKPP</sequence>
<evidence type="ECO:0000256" key="1">
    <source>
        <dbReference type="SAM" id="MobiDB-lite"/>
    </source>
</evidence>
<feature type="region of interest" description="Disordered" evidence="1">
    <location>
        <begin position="258"/>
        <end position="285"/>
    </location>
</feature>
<dbReference type="Gene3D" id="3.10.450.50">
    <property type="match status" value="1"/>
</dbReference>
<organism evidence="2">
    <name type="scientific">Hemiselmis tepida</name>
    <dbReference type="NCBI Taxonomy" id="464990"/>
    <lineage>
        <taxon>Eukaryota</taxon>
        <taxon>Cryptophyceae</taxon>
        <taxon>Cryptomonadales</taxon>
        <taxon>Hemiselmidaceae</taxon>
        <taxon>Hemiselmis</taxon>
    </lineage>
</organism>
<proteinExistence type="predicted"/>
<dbReference type="AlphaFoldDB" id="A0A7S0Z2M4"/>
<reference evidence="2" key="1">
    <citation type="submission" date="2021-01" db="EMBL/GenBank/DDBJ databases">
        <authorList>
            <person name="Corre E."/>
            <person name="Pelletier E."/>
            <person name="Niang G."/>
            <person name="Scheremetjew M."/>
            <person name="Finn R."/>
            <person name="Kale V."/>
            <person name="Holt S."/>
            <person name="Cochrane G."/>
            <person name="Meng A."/>
            <person name="Brown T."/>
            <person name="Cohen L."/>
        </authorList>
    </citation>
    <scope>NUCLEOTIDE SEQUENCE</scope>
    <source>
        <strain evidence="2">CCMP443</strain>
    </source>
</reference>
<gene>
    <name evidence="2" type="ORF">HTEP1355_LOCUS18992</name>
</gene>
<feature type="compositionally biased region" description="Basic and acidic residues" evidence="1">
    <location>
        <begin position="258"/>
        <end position="267"/>
    </location>
</feature>